<organism evidence="1 2">
    <name type="scientific">Stecheria intestinalis</name>
    <dbReference type="NCBI Taxonomy" id="2606630"/>
    <lineage>
        <taxon>Bacteria</taxon>
        <taxon>Bacillati</taxon>
        <taxon>Bacillota</taxon>
        <taxon>Erysipelotrichia</taxon>
        <taxon>Erysipelotrichales</taxon>
        <taxon>Erysipelotrichaceae</taxon>
        <taxon>Stecheria</taxon>
    </lineage>
</organism>
<dbReference type="AlphaFoldDB" id="A0A7X2TF12"/>
<sequence length="88" mass="10061">MSPGIRYLNVIAEQQKSGAMVPKAIVWSDEDGQRVYQIQSAVYCSASKIPERRCSILRYLITVSGKRRNLFAEVRQDGSVRWYAETSF</sequence>
<dbReference type="EMBL" id="VUMN01000002">
    <property type="protein sequence ID" value="MSS57680.1"/>
    <property type="molecule type" value="Genomic_DNA"/>
</dbReference>
<name>A0A7X2TF12_9FIRM</name>
<evidence type="ECO:0000313" key="1">
    <source>
        <dbReference type="EMBL" id="MSS57680.1"/>
    </source>
</evidence>
<dbReference type="RefSeq" id="WP_105304256.1">
    <property type="nucleotide sequence ID" value="NZ_JAQXPC010000113.1"/>
</dbReference>
<dbReference type="Proteomes" id="UP000461880">
    <property type="component" value="Unassembled WGS sequence"/>
</dbReference>
<protein>
    <submittedName>
        <fullName evidence="1">Uncharacterized protein</fullName>
    </submittedName>
</protein>
<keyword evidence="2" id="KW-1185">Reference proteome</keyword>
<accession>A0A7X2TF12</accession>
<gene>
    <name evidence="1" type="ORF">FYJ51_02000</name>
</gene>
<comment type="caution">
    <text evidence="1">The sequence shown here is derived from an EMBL/GenBank/DDBJ whole genome shotgun (WGS) entry which is preliminary data.</text>
</comment>
<proteinExistence type="predicted"/>
<reference evidence="1 2" key="1">
    <citation type="submission" date="2019-08" db="EMBL/GenBank/DDBJ databases">
        <title>In-depth cultivation of the pig gut microbiome towards novel bacterial diversity and tailored functional studies.</title>
        <authorList>
            <person name="Wylensek D."/>
            <person name="Hitch T.C.A."/>
            <person name="Clavel T."/>
        </authorList>
    </citation>
    <scope>NUCLEOTIDE SEQUENCE [LARGE SCALE GENOMIC DNA]</scope>
    <source>
        <strain evidence="1 2">Oil+RF-744-GAM-WT-6</strain>
    </source>
</reference>
<evidence type="ECO:0000313" key="2">
    <source>
        <dbReference type="Proteomes" id="UP000461880"/>
    </source>
</evidence>